<dbReference type="AlphaFoldDB" id="A0A191UZQ2"/>
<evidence type="ECO:0000313" key="1">
    <source>
        <dbReference type="EMBL" id="ANJ08236.1"/>
    </source>
</evidence>
<dbReference type="GeneID" id="91306262"/>
<protein>
    <submittedName>
        <fullName evidence="1">Uncharacterized protein</fullName>
    </submittedName>
</protein>
<gene>
    <name evidence="1" type="ORF">Spa2297_15330</name>
</gene>
<dbReference type="Proteomes" id="UP000078468">
    <property type="component" value="Chromosome"/>
</dbReference>
<dbReference type="RefSeq" id="WP_064728613.1">
    <property type="nucleotide sequence ID" value="NZ_BMRX01000021.1"/>
</dbReference>
<dbReference type="KEGG" id="spav:Spa2297_15330"/>
<proteinExistence type="predicted"/>
<accession>A0A191UZQ2</accession>
<reference evidence="1 2" key="1">
    <citation type="submission" date="2016-05" db="EMBL/GenBank/DDBJ databases">
        <title>Non-Contiguous Finished Genome Sequence of Streptomyces parvulus 2297 Integrated Site-Specifically with Actinophage R4.</title>
        <authorList>
            <person name="Nishizawa T."/>
            <person name="Miura T."/>
            <person name="Harada C."/>
            <person name="Guo Y."/>
            <person name="Narisawa K."/>
            <person name="Ohta H."/>
            <person name="Takahashi H."/>
            <person name="Shirai M."/>
        </authorList>
    </citation>
    <scope>NUCLEOTIDE SEQUENCE [LARGE SCALE GENOMIC DNA]</scope>
    <source>
        <strain evidence="1 2">2297</strain>
    </source>
</reference>
<organism evidence="1 2">
    <name type="scientific">Streptomyces parvulus</name>
    <dbReference type="NCBI Taxonomy" id="146923"/>
    <lineage>
        <taxon>Bacteria</taxon>
        <taxon>Bacillati</taxon>
        <taxon>Actinomycetota</taxon>
        <taxon>Actinomycetes</taxon>
        <taxon>Kitasatosporales</taxon>
        <taxon>Streptomycetaceae</taxon>
        <taxon>Streptomyces</taxon>
    </lineage>
</organism>
<sequence length="259" mass="26865">MTGNEETAPDARATRRRWVAPAAVAVVLVAAVGGAIGYTAHTVGDADRTAGALVWTPPRAATDDETKEPASGLSGALVPYRPDGWTRGPDLGEFGADAELSGAHAAALTKESLNDLPRSQRRALEKEIDRRHISGVAMRSYATTGGFHNGEHTGAATVAVVLTRMNQEAARSGAVGQNEFFEALDGLEAGPAVKGHKSARCYRLPGESDEELDIMFCSAHQADVLVSAVAEGVPPFGAKGVAALLAEQLDRIGGTGEAV</sequence>
<name>A0A191UZQ2_9ACTN</name>
<evidence type="ECO:0000313" key="2">
    <source>
        <dbReference type="Proteomes" id="UP000078468"/>
    </source>
</evidence>
<dbReference type="EMBL" id="CP015866">
    <property type="protein sequence ID" value="ANJ08236.1"/>
    <property type="molecule type" value="Genomic_DNA"/>
</dbReference>